<name>A0ABT5E7T6_9BACT</name>
<protein>
    <recommendedName>
        <fullName evidence="4">3-hydroxylacyl-ACP dehydratase</fullName>
    </recommendedName>
</protein>
<dbReference type="Pfam" id="PF22817">
    <property type="entry name" value="ApeP-like"/>
    <property type="match status" value="1"/>
</dbReference>
<dbReference type="EMBL" id="JAQNDL010000003">
    <property type="protein sequence ID" value="MDC0721932.1"/>
    <property type="molecule type" value="Genomic_DNA"/>
</dbReference>
<evidence type="ECO:0000313" key="3">
    <source>
        <dbReference type="Proteomes" id="UP001221686"/>
    </source>
</evidence>
<evidence type="ECO:0008006" key="4">
    <source>
        <dbReference type="Google" id="ProtNLM"/>
    </source>
</evidence>
<dbReference type="RefSeq" id="WP_272090431.1">
    <property type="nucleotide sequence ID" value="NZ_JAQNDL010000003.1"/>
</dbReference>
<dbReference type="Proteomes" id="UP001221686">
    <property type="component" value="Unassembled WGS sequence"/>
</dbReference>
<gene>
    <name evidence="2" type="ORF">POL25_33815</name>
</gene>
<dbReference type="InterPro" id="IPR016776">
    <property type="entry name" value="ApeP-like_dehydratase"/>
</dbReference>
<reference evidence="2 3" key="1">
    <citation type="submission" date="2022-11" db="EMBL/GenBank/DDBJ databases">
        <title>Minimal conservation of predation-associated metabolite biosynthetic gene clusters underscores biosynthetic potential of Myxococcota including descriptions for ten novel species: Archangium lansinium sp. nov., Myxococcus landrumus sp. nov., Nannocystis bai.</title>
        <authorList>
            <person name="Ahearne A."/>
            <person name="Stevens C."/>
            <person name="Dowd S."/>
        </authorList>
    </citation>
    <scope>NUCLEOTIDE SEQUENCE [LARGE SCALE GENOMIC DNA]</scope>
    <source>
        <strain evidence="2 3">BB15-2</strain>
    </source>
</reference>
<feature type="compositionally biased region" description="Low complexity" evidence="1">
    <location>
        <begin position="152"/>
        <end position="175"/>
    </location>
</feature>
<dbReference type="Gene3D" id="3.10.129.10">
    <property type="entry name" value="Hotdog Thioesterase"/>
    <property type="match status" value="1"/>
</dbReference>
<dbReference type="SUPFAM" id="SSF54637">
    <property type="entry name" value="Thioesterase/thiol ester dehydrase-isomerase"/>
    <property type="match status" value="1"/>
</dbReference>
<accession>A0ABT5E7T6</accession>
<comment type="caution">
    <text evidence="2">The sequence shown here is derived from an EMBL/GenBank/DDBJ whole genome shotgun (WGS) entry which is preliminary data.</text>
</comment>
<keyword evidence="3" id="KW-1185">Reference proteome</keyword>
<proteinExistence type="predicted"/>
<sequence length="194" mass="19853">MAFPPLDEILPHRPPMLLLDALTAAEAESATCRATVRAGAPFVVGERVSSLIALEYFAQTVAALFAYKARSGAGGPFRGLLLGARDLELAASHLRVGDVLDVHCREQWASGPVAQFHCTLNRGGEQLATGAVTVLRGDPAEFAAGGSDLSPGTAASDLSSGTSSLSSTPASDLSLGTSAGEPSVTRLDLVEPAP</sequence>
<dbReference type="InterPro" id="IPR029069">
    <property type="entry name" value="HotDog_dom_sf"/>
</dbReference>
<feature type="region of interest" description="Disordered" evidence="1">
    <location>
        <begin position="145"/>
        <end position="194"/>
    </location>
</feature>
<evidence type="ECO:0000256" key="1">
    <source>
        <dbReference type="SAM" id="MobiDB-lite"/>
    </source>
</evidence>
<organism evidence="2 3">
    <name type="scientific">Nannocystis bainbridge</name>
    <dbReference type="NCBI Taxonomy" id="2995303"/>
    <lineage>
        <taxon>Bacteria</taxon>
        <taxon>Pseudomonadati</taxon>
        <taxon>Myxococcota</taxon>
        <taxon>Polyangia</taxon>
        <taxon>Nannocystales</taxon>
        <taxon>Nannocystaceae</taxon>
        <taxon>Nannocystis</taxon>
    </lineage>
</organism>
<evidence type="ECO:0000313" key="2">
    <source>
        <dbReference type="EMBL" id="MDC0721932.1"/>
    </source>
</evidence>